<dbReference type="PANTHER" id="PTHR12863:SF1">
    <property type="entry name" value="FATTY ACID 2-HYDROXYLASE"/>
    <property type="match status" value="1"/>
</dbReference>
<dbReference type="InterPro" id="IPR006694">
    <property type="entry name" value="Fatty_acid_hydroxylase"/>
</dbReference>
<dbReference type="PROSITE" id="PS50255">
    <property type="entry name" value="CYTOCHROME_B5_2"/>
    <property type="match status" value="1"/>
</dbReference>
<evidence type="ECO:0000256" key="19">
    <source>
        <dbReference type="RuleBase" id="RU362121"/>
    </source>
</evidence>
<keyword evidence="18" id="KW-0275">Fatty acid biosynthesis</keyword>
<dbReference type="GO" id="GO:0005506">
    <property type="term" value="F:iron ion binding"/>
    <property type="evidence" value="ECO:0007669"/>
    <property type="project" value="InterPro"/>
</dbReference>
<evidence type="ECO:0000256" key="18">
    <source>
        <dbReference type="ARBA" id="ARBA00023160"/>
    </source>
</evidence>
<dbReference type="InterPro" id="IPR001199">
    <property type="entry name" value="Cyt_B5-like_heme/steroid-bd"/>
</dbReference>
<dbReference type="PRINTS" id="PR00363">
    <property type="entry name" value="CYTOCHROMEB5"/>
</dbReference>
<dbReference type="EMBL" id="LN483345">
    <property type="protein sequence ID" value="CDZ98463.1"/>
    <property type="molecule type" value="Genomic_DNA"/>
</dbReference>
<dbReference type="Gene3D" id="3.10.120.10">
    <property type="entry name" value="Cytochrome b5-like heme/steroid binding domain"/>
    <property type="match status" value="1"/>
</dbReference>
<comment type="similarity">
    <text evidence="19">Belongs to the cytochrome b5 family.</text>
</comment>
<evidence type="ECO:0000256" key="16">
    <source>
        <dbReference type="ARBA" id="ARBA00023098"/>
    </source>
</evidence>
<keyword evidence="11" id="KW-0276">Fatty acid metabolism</keyword>
<keyword evidence="12" id="KW-0862">Zinc</keyword>
<evidence type="ECO:0000256" key="6">
    <source>
        <dbReference type="ARBA" id="ARBA00022516"/>
    </source>
</evidence>
<evidence type="ECO:0000256" key="1">
    <source>
        <dbReference type="ARBA" id="ARBA00001947"/>
    </source>
</evidence>
<keyword evidence="13 19" id="KW-1133">Transmembrane helix</keyword>
<comment type="subcellular location">
    <subcellularLocation>
        <location evidence="2">Endoplasmic reticulum membrane</location>
        <topology evidence="2">Multi-pass membrane protein</topology>
    </subcellularLocation>
</comment>
<keyword evidence="15 19" id="KW-0408">Iron</keyword>
<dbReference type="GO" id="GO:0020037">
    <property type="term" value="F:heme binding"/>
    <property type="evidence" value="ECO:0007669"/>
    <property type="project" value="UniProtKB-UniRule"/>
</dbReference>
<dbReference type="AlphaFoldDB" id="A0A0F7SLC0"/>
<dbReference type="PROSITE" id="PS00191">
    <property type="entry name" value="CYTOCHROME_B5_1"/>
    <property type="match status" value="1"/>
</dbReference>
<comment type="caution">
    <text evidence="19">Lacks conserved residue(s) required for the propagation of feature annotation.</text>
</comment>
<evidence type="ECO:0000256" key="15">
    <source>
        <dbReference type="ARBA" id="ARBA00023004"/>
    </source>
</evidence>
<dbReference type="Pfam" id="PF00173">
    <property type="entry name" value="Cyt-b5"/>
    <property type="match status" value="1"/>
</dbReference>
<evidence type="ECO:0000256" key="10">
    <source>
        <dbReference type="ARBA" id="ARBA00022824"/>
    </source>
</evidence>
<evidence type="ECO:0000256" key="7">
    <source>
        <dbReference type="ARBA" id="ARBA00022617"/>
    </source>
</evidence>
<comment type="pathway">
    <text evidence="3">Sphingolipid metabolism.</text>
</comment>
<reference evidence="21" key="1">
    <citation type="submission" date="2014-08" db="EMBL/GenBank/DDBJ databases">
        <authorList>
            <person name="Sharma Rahul"/>
            <person name="Thines Marco"/>
        </authorList>
    </citation>
    <scope>NUCLEOTIDE SEQUENCE</scope>
</reference>
<keyword evidence="14" id="KW-0560">Oxidoreductase</keyword>
<dbReference type="InterPro" id="IPR014430">
    <property type="entry name" value="Scs7"/>
</dbReference>
<feature type="domain" description="Cytochrome b5 heme-binding" evidence="20">
    <location>
        <begin position="9"/>
        <end position="88"/>
    </location>
</feature>
<dbReference type="InterPro" id="IPR036400">
    <property type="entry name" value="Cyt_B5-like_heme/steroid_sf"/>
</dbReference>
<evidence type="ECO:0000256" key="9">
    <source>
        <dbReference type="ARBA" id="ARBA00022723"/>
    </source>
</evidence>
<comment type="similarity">
    <text evidence="5">Belongs to the sterol desaturase family. SCS7 subfamily.</text>
</comment>
<keyword evidence="17 19" id="KW-0472">Membrane</keyword>
<evidence type="ECO:0000256" key="13">
    <source>
        <dbReference type="ARBA" id="ARBA00022989"/>
    </source>
</evidence>
<feature type="transmembrane region" description="Helical" evidence="19">
    <location>
        <begin position="260"/>
        <end position="276"/>
    </location>
</feature>
<dbReference type="GO" id="GO:0080132">
    <property type="term" value="F:fatty acid 2-hydroxylase activity"/>
    <property type="evidence" value="ECO:0007669"/>
    <property type="project" value="InterPro"/>
</dbReference>
<dbReference type="GO" id="GO:0005789">
    <property type="term" value="C:endoplasmic reticulum membrane"/>
    <property type="evidence" value="ECO:0007669"/>
    <property type="project" value="UniProtKB-SubCell"/>
</dbReference>
<dbReference type="PANTHER" id="PTHR12863">
    <property type="entry name" value="FATTY ACID HYDROXYLASE"/>
    <property type="match status" value="1"/>
</dbReference>
<dbReference type="FunFam" id="3.10.120.10:FF:000007">
    <property type="entry name" value="Sulfite oxidase, mitochondrial"/>
    <property type="match status" value="1"/>
</dbReference>
<comment type="cofactor">
    <cofactor evidence="1">
        <name>Zn(2+)</name>
        <dbReference type="ChEBI" id="CHEBI:29105"/>
    </cofactor>
</comment>
<dbReference type="SMART" id="SM01117">
    <property type="entry name" value="Cyt-b5"/>
    <property type="match status" value="1"/>
</dbReference>
<evidence type="ECO:0000313" key="21">
    <source>
        <dbReference type="EMBL" id="CDZ98463.1"/>
    </source>
</evidence>
<keyword evidence="7 19" id="KW-0349">Heme</keyword>
<keyword evidence="9 19" id="KW-0479">Metal-binding</keyword>
<evidence type="ECO:0000256" key="2">
    <source>
        <dbReference type="ARBA" id="ARBA00004477"/>
    </source>
</evidence>
<keyword evidence="10" id="KW-0256">Endoplasmic reticulum</keyword>
<evidence type="ECO:0000256" key="3">
    <source>
        <dbReference type="ARBA" id="ARBA00004991"/>
    </source>
</evidence>
<evidence type="ECO:0000256" key="17">
    <source>
        <dbReference type="ARBA" id="ARBA00023136"/>
    </source>
</evidence>
<proteinExistence type="inferred from homology"/>
<dbReference type="GO" id="GO:0006633">
    <property type="term" value="P:fatty acid biosynthetic process"/>
    <property type="evidence" value="ECO:0007669"/>
    <property type="project" value="UniProtKB-KW"/>
</dbReference>
<protein>
    <submittedName>
        <fullName evidence="21">Fatty acid-2 hydroxylase</fullName>
    </submittedName>
</protein>
<evidence type="ECO:0000259" key="20">
    <source>
        <dbReference type="PROSITE" id="PS50255"/>
    </source>
</evidence>
<organism evidence="21">
    <name type="scientific">Phaffia rhodozyma</name>
    <name type="common">Yeast</name>
    <name type="synonym">Xanthophyllomyces dendrorhous</name>
    <dbReference type="NCBI Taxonomy" id="264483"/>
    <lineage>
        <taxon>Eukaryota</taxon>
        <taxon>Fungi</taxon>
        <taxon>Dikarya</taxon>
        <taxon>Basidiomycota</taxon>
        <taxon>Agaricomycotina</taxon>
        <taxon>Tremellomycetes</taxon>
        <taxon>Cystofilobasidiales</taxon>
        <taxon>Mrakiaceae</taxon>
        <taxon>Phaffia</taxon>
    </lineage>
</organism>
<keyword evidence="8 19" id="KW-0812">Transmembrane</keyword>
<dbReference type="SUPFAM" id="SSF55856">
    <property type="entry name" value="Cytochrome b5-like heme/steroid binding domain"/>
    <property type="match status" value="1"/>
</dbReference>
<keyword evidence="16" id="KW-0443">Lipid metabolism</keyword>
<feature type="transmembrane region" description="Helical" evidence="19">
    <location>
        <begin position="219"/>
        <end position="240"/>
    </location>
</feature>
<evidence type="ECO:0000256" key="8">
    <source>
        <dbReference type="ARBA" id="ARBA00022692"/>
    </source>
</evidence>
<evidence type="ECO:0000256" key="5">
    <source>
        <dbReference type="ARBA" id="ARBA00005747"/>
    </source>
</evidence>
<feature type="transmembrane region" description="Helical" evidence="19">
    <location>
        <begin position="165"/>
        <end position="188"/>
    </location>
</feature>
<evidence type="ECO:0000256" key="11">
    <source>
        <dbReference type="ARBA" id="ARBA00022832"/>
    </source>
</evidence>
<accession>A0A0F7SLC0</accession>
<feature type="transmembrane region" description="Helical" evidence="19">
    <location>
        <begin position="296"/>
        <end position="321"/>
    </location>
</feature>
<dbReference type="Pfam" id="PF04116">
    <property type="entry name" value="FA_hydroxylase"/>
    <property type="match status" value="1"/>
</dbReference>
<sequence>MTSRITKKARIYAAADVAKHNTSSDMWVTHKGIVYDISGFVQDHPGGDDVVVPYAGKDITEVMVDETEHVHSKSAFEMMHDFAVGRLVLGEKIVSDDWEATEDFHPDDTDVISDFERSEFLDLSKALIPQMWYANFSKEFYLEQVHQPRHVTYSAKMFPYPWLECFTLTPWYVVPSIWLPIASIFFYLSALQSSPATADYSFRALVGSARSFQIPPAPAASGFAAASLCWSVGCVVWTLLEYAFHRFLFHLDDYLPDKQWALMLHFLMHGVHHYLPMDGLRLVMPPVMFFVLEYPFTNLAHMILPAWMANGVIAGAFTFYVGYDCMHWALHHTKLPAYMAEMKKYHLAHHYKNFELGFGVTSKIWDIAFGTVLDIQTNSAQSLFCLTTLKLSHGASDYFEFCGSYTSTHTSLHQLTTIDTPDWNNRDCRVGNVFIKRFTDTFPL</sequence>
<name>A0A0F7SLC0_PHARH</name>
<keyword evidence="6" id="KW-0444">Lipid biosynthesis</keyword>
<dbReference type="InterPro" id="IPR018506">
    <property type="entry name" value="Cyt_B5_heme-BS"/>
</dbReference>
<evidence type="ECO:0000256" key="14">
    <source>
        <dbReference type="ARBA" id="ARBA00023002"/>
    </source>
</evidence>
<evidence type="ECO:0000256" key="12">
    <source>
        <dbReference type="ARBA" id="ARBA00022833"/>
    </source>
</evidence>
<evidence type="ECO:0000256" key="4">
    <source>
        <dbReference type="ARBA" id="ARBA00005189"/>
    </source>
</evidence>
<comment type="pathway">
    <text evidence="4">Lipid metabolism.</text>
</comment>